<gene>
    <name evidence="2" type="ORF">ES332_D06G089100v1</name>
</gene>
<dbReference type="SMART" id="SM00879">
    <property type="entry name" value="Brix"/>
    <property type="match status" value="1"/>
</dbReference>
<evidence type="ECO:0000313" key="2">
    <source>
        <dbReference type="EMBL" id="TYH65924.1"/>
    </source>
</evidence>
<dbReference type="InterPro" id="IPR045112">
    <property type="entry name" value="PPAN-like"/>
</dbReference>
<dbReference type="GO" id="GO:0000027">
    <property type="term" value="P:ribosomal large subunit assembly"/>
    <property type="evidence" value="ECO:0007669"/>
    <property type="project" value="TreeGrafter"/>
</dbReference>
<dbReference type="PROSITE" id="PS50833">
    <property type="entry name" value="BRIX"/>
    <property type="match status" value="1"/>
</dbReference>
<dbReference type="Pfam" id="PF04427">
    <property type="entry name" value="Brix"/>
    <property type="match status" value="1"/>
</dbReference>
<dbReference type="GO" id="GO:0019843">
    <property type="term" value="F:rRNA binding"/>
    <property type="evidence" value="ECO:0007669"/>
    <property type="project" value="InterPro"/>
</dbReference>
<organism evidence="2 3">
    <name type="scientific">Gossypium tomentosum</name>
    <name type="common">Hawaiian cotton</name>
    <name type="synonym">Gossypium sandvicense</name>
    <dbReference type="NCBI Taxonomy" id="34277"/>
    <lineage>
        <taxon>Eukaryota</taxon>
        <taxon>Viridiplantae</taxon>
        <taxon>Streptophyta</taxon>
        <taxon>Embryophyta</taxon>
        <taxon>Tracheophyta</taxon>
        <taxon>Spermatophyta</taxon>
        <taxon>Magnoliopsida</taxon>
        <taxon>eudicotyledons</taxon>
        <taxon>Gunneridae</taxon>
        <taxon>Pentapetalae</taxon>
        <taxon>rosids</taxon>
        <taxon>malvids</taxon>
        <taxon>Malvales</taxon>
        <taxon>Malvaceae</taxon>
        <taxon>Malvoideae</taxon>
        <taxon>Gossypium</taxon>
    </lineage>
</organism>
<dbReference type="GO" id="GO:0030687">
    <property type="term" value="C:preribosome, large subunit precursor"/>
    <property type="evidence" value="ECO:0007669"/>
    <property type="project" value="TreeGrafter"/>
</dbReference>
<dbReference type="PANTHER" id="PTHR12661">
    <property type="entry name" value="PETER PAN-RELATED"/>
    <property type="match status" value="1"/>
</dbReference>
<dbReference type="Proteomes" id="UP000322667">
    <property type="component" value="Chromosome D06"/>
</dbReference>
<keyword evidence="3" id="KW-1185">Reference proteome</keyword>
<dbReference type="PANTHER" id="PTHR12661:SF5">
    <property type="entry name" value="SUPPRESSOR OF SWI4 1 HOMOLOG"/>
    <property type="match status" value="1"/>
</dbReference>
<sequence>MGKLPGPLKQLQMDLRKLMLPYTALKLKENKRNNLKDFLNVAGPMGIVLSGFAAADEQLRLTTMVFKNIFPDIDINTVKLSSCQRIVLLNYNKNTKLIDFRHYSIRLKPVGVSRRIRKFVQNYQVPDLRNLQDMSDFVTKAGYGSESEADEEAATVNLTSDLSRVNHASTKSAVKLQEIGPRMTLQLTKIEGGLCSGEAMFSEYAYLYNYFVIYQAMVAIRKSQAMRVMKRKTVRMMAKWRIAVKMMKRITRKIWKKVKKISALAKWKVQYNFHFLIKWHGT</sequence>
<name>A0A5D2KGH7_GOSTO</name>
<dbReference type="EMBL" id="CM017628">
    <property type="protein sequence ID" value="TYH65924.1"/>
    <property type="molecule type" value="Genomic_DNA"/>
</dbReference>
<dbReference type="GO" id="GO:0006364">
    <property type="term" value="P:rRNA processing"/>
    <property type="evidence" value="ECO:0007669"/>
    <property type="project" value="InterPro"/>
</dbReference>
<dbReference type="AlphaFoldDB" id="A0A5D2KGH7"/>
<evidence type="ECO:0000313" key="3">
    <source>
        <dbReference type="Proteomes" id="UP000322667"/>
    </source>
</evidence>
<proteinExistence type="predicted"/>
<evidence type="ECO:0000259" key="1">
    <source>
        <dbReference type="PROSITE" id="PS50833"/>
    </source>
</evidence>
<dbReference type="InterPro" id="IPR007109">
    <property type="entry name" value="Brix"/>
</dbReference>
<reference evidence="2 3" key="1">
    <citation type="submission" date="2019-07" db="EMBL/GenBank/DDBJ databases">
        <title>WGS assembly of Gossypium tomentosum.</title>
        <authorList>
            <person name="Chen Z.J."/>
            <person name="Sreedasyam A."/>
            <person name="Ando A."/>
            <person name="Song Q."/>
            <person name="De L."/>
            <person name="Hulse-Kemp A."/>
            <person name="Ding M."/>
            <person name="Ye W."/>
            <person name="Kirkbride R."/>
            <person name="Jenkins J."/>
            <person name="Plott C."/>
            <person name="Lovell J."/>
            <person name="Lin Y.-M."/>
            <person name="Vaughn R."/>
            <person name="Liu B."/>
            <person name="Li W."/>
            <person name="Simpson S."/>
            <person name="Scheffler B."/>
            <person name="Saski C."/>
            <person name="Grover C."/>
            <person name="Hu G."/>
            <person name="Conover J."/>
            <person name="Carlson J."/>
            <person name="Shu S."/>
            <person name="Boston L."/>
            <person name="Williams M."/>
            <person name="Peterson D."/>
            <person name="Mcgee K."/>
            <person name="Jones D."/>
            <person name="Wendel J."/>
            <person name="Stelly D."/>
            <person name="Grimwood J."/>
            <person name="Schmutz J."/>
        </authorList>
    </citation>
    <scope>NUCLEOTIDE SEQUENCE [LARGE SCALE GENOMIC DNA]</scope>
    <source>
        <strain evidence="2">7179.01</strain>
    </source>
</reference>
<protein>
    <recommendedName>
        <fullName evidence="1">Brix domain-containing protein</fullName>
    </recommendedName>
</protein>
<feature type="domain" description="Brix" evidence="1">
    <location>
        <begin position="1"/>
        <end position="196"/>
    </location>
</feature>
<accession>A0A5D2KGH7</accession>